<sequence>MNDSLDESMEMFDGRDSEGISDSCREPSNDPSETDYFSENPFHKDWAKTPEWHPTETDESNEGFPGQFFVPRPLDYLSHVLENTKWGEFEEGFEWSDLFEGIEWSDIDEGVVGEMISADVVKDDAENKEFVNNVDEMELNKTLVEENESLTDASAIVVTKPRRKFVNEKAQLADTNKWSEYYMAAPETIELKGPYGLRKRRNPLLLRTFVKEKAQLADTNKWSQYYMAAPENIEFKGLYGLRRRHKPNQ</sequence>
<name>A0AC35TJR2_9BILA</name>
<organism evidence="1 2">
    <name type="scientific">Rhabditophanes sp. KR3021</name>
    <dbReference type="NCBI Taxonomy" id="114890"/>
    <lineage>
        <taxon>Eukaryota</taxon>
        <taxon>Metazoa</taxon>
        <taxon>Ecdysozoa</taxon>
        <taxon>Nematoda</taxon>
        <taxon>Chromadorea</taxon>
        <taxon>Rhabditida</taxon>
        <taxon>Tylenchina</taxon>
        <taxon>Panagrolaimomorpha</taxon>
        <taxon>Strongyloidoidea</taxon>
        <taxon>Alloionematidae</taxon>
        <taxon>Rhabditophanes</taxon>
    </lineage>
</organism>
<evidence type="ECO:0000313" key="2">
    <source>
        <dbReference type="WBParaSite" id="RSKR_0000121200.1"/>
    </source>
</evidence>
<proteinExistence type="predicted"/>
<protein>
    <submittedName>
        <fullName evidence="2">Transcription initiation factor TFIID subunit 1</fullName>
    </submittedName>
</protein>
<evidence type="ECO:0000313" key="1">
    <source>
        <dbReference type="Proteomes" id="UP000095286"/>
    </source>
</evidence>
<accession>A0AC35TJR2</accession>
<dbReference type="WBParaSite" id="RSKR_0000121200.1">
    <property type="protein sequence ID" value="RSKR_0000121200.1"/>
    <property type="gene ID" value="RSKR_0000121200"/>
</dbReference>
<reference evidence="2" key="1">
    <citation type="submission" date="2016-11" db="UniProtKB">
        <authorList>
            <consortium name="WormBaseParasite"/>
        </authorList>
    </citation>
    <scope>IDENTIFICATION</scope>
    <source>
        <strain evidence="2">KR3021</strain>
    </source>
</reference>
<dbReference type="Proteomes" id="UP000095286">
    <property type="component" value="Unplaced"/>
</dbReference>